<feature type="region of interest" description="Disordered" evidence="6">
    <location>
        <begin position="26"/>
        <end position="50"/>
    </location>
</feature>
<keyword evidence="3" id="KW-0238">DNA-binding</keyword>
<dbReference type="PANTHER" id="PTHR47540:SF6">
    <property type="entry name" value="ZN(II)2CYS6 TRANSCRIPTION FACTOR (EUROFUNG)"/>
    <property type="match status" value="1"/>
</dbReference>
<reference evidence="8 9" key="1">
    <citation type="submission" date="2023-08" db="EMBL/GenBank/DDBJ databases">
        <title>Black Yeasts Isolated from many extreme environments.</title>
        <authorList>
            <person name="Coleine C."/>
            <person name="Stajich J.E."/>
            <person name="Selbmann L."/>
        </authorList>
    </citation>
    <scope>NUCLEOTIDE SEQUENCE [LARGE SCALE GENOMIC DNA]</scope>
    <source>
        <strain evidence="8 9">CCFEE 5910</strain>
    </source>
</reference>
<feature type="region of interest" description="Disordered" evidence="6">
    <location>
        <begin position="74"/>
        <end position="103"/>
    </location>
</feature>
<dbReference type="InterPro" id="IPR051711">
    <property type="entry name" value="Stress_Response_Reg"/>
</dbReference>
<feature type="compositionally biased region" description="Basic and acidic residues" evidence="6">
    <location>
        <begin position="74"/>
        <end position="86"/>
    </location>
</feature>
<protein>
    <recommendedName>
        <fullName evidence="7">Xylanolytic transcriptional activator regulatory domain-containing protein</fullName>
    </recommendedName>
</protein>
<dbReference type="AlphaFoldDB" id="A0AAN7T2U0"/>
<comment type="subcellular location">
    <subcellularLocation>
        <location evidence="1">Nucleus</location>
    </subcellularLocation>
</comment>
<accession>A0AAN7T2U0</accession>
<evidence type="ECO:0000256" key="6">
    <source>
        <dbReference type="SAM" id="MobiDB-lite"/>
    </source>
</evidence>
<keyword evidence="5" id="KW-0539">Nucleus</keyword>
<dbReference type="GO" id="GO:0045944">
    <property type="term" value="P:positive regulation of transcription by RNA polymerase II"/>
    <property type="evidence" value="ECO:0007669"/>
    <property type="project" value="TreeGrafter"/>
</dbReference>
<dbReference type="PANTHER" id="PTHR47540">
    <property type="entry name" value="THIAMINE REPRESSIBLE GENES REGULATORY PROTEIN THI5"/>
    <property type="match status" value="1"/>
</dbReference>
<evidence type="ECO:0000313" key="9">
    <source>
        <dbReference type="Proteomes" id="UP001309876"/>
    </source>
</evidence>
<evidence type="ECO:0000256" key="1">
    <source>
        <dbReference type="ARBA" id="ARBA00004123"/>
    </source>
</evidence>
<name>A0AAN7T2U0_9EURO</name>
<dbReference type="GO" id="GO:0006351">
    <property type="term" value="P:DNA-templated transcription"/>
    <property type="evidence" value="ECO:0007669"/>
    <property type="project" value="InterPro"/>
</dbReference>
<dbReference type="GO" id="GO:0005634">
    <property type="term" value="C:nucleus"/>
    <property type="evidence" value="ECO:0007669"/>
    <property type="project" value="UniProtKB-SubCell"/>
</dbReference>
<evidence type="ECO:0000259" key="7">
    <source>
        <dbReference type="SMART" id="SM00906"/>
    </source>
</evidence>
<evidence type="ECO:0000256" key="3">
    <source>
        <dbReference type="ARBA" id="ARBA00023125"/>
    </source>
</evidence>
<gene>
    <name evidence="8" type="ORF">LTR05_002004</name>
</gene>
<sequence>MKRNAKLWRRYLSTLEKRLAALEEMPDNVSRRSNDSSRAQVTDPGNISGKPAISIEAALIQRSLLVVNEDEASTETRHKISGDPRSSHTSQDLESNSTVPETRPQYAAENEPLGQASVEDWGLTNPLSAGPSHSGFISDATKGRSIYLGTSSNWSFSRRVLNAAHKATYGAPIGPENFALDGDIYSLDWDGSRVVEDDDGITLPSFNHALYLVSSVQFHIGEAYHVFHEEVFMPELHRFYEDISDKAQKRKLWYIHYLLIMAFGKAFTSRSTEKGKPPGVDLFVQAMRLLQDVSQLWIDPFTTAEIFCCSALYLQCADFRYGAYLTIGHAMRTALFQGMHTDLPAELFATSQIERARHIWWTVYILDKELSSFMGLPVQIADENINASLPTYSSNERAAALRLHIKLCRIVAQVVNTVYGPDGRLDKRFLTSTRSSLTSVASIAEELSKSIRLNLDDPKAGISRLAATLHLQYHHCIVLTTRPLLFSLFKKRLEAEATSSNIIVSIQRLRVLHQMCADSSERSLTILSVLQSQDLLAAFIPFDLESAFCSGIIALMASFLDPLLIDDLSAELEKVHRIIDDLTIKGNLIAYHRKAELEQLHTMLGTLQSRASNIEHSSLEGTSFVTLNASHDFIPESAEATFSIDTQATVAQPFIDWTWEDALDSAQLLNVADLLAGDQPEGFYGSFDW</sequence>
<dbReference type="GO" id="GO:0008270">
    <property type="term" value="F:zinc ion binding"/>
    <property type="evidence" value="ECO:0007669"/>
    <property type="project" value="InterPro"/>
</dbReference>
<keyword evidence="2" id="KW-0805">Transcription regulation</keyword>
<organism evidence="8 9">
    <name type="scientific">Lithohypha guttulata</name>
    <dbReference type="NCBI Taxonomy" id="1690604"/>
    <lineage>
        <taxon>Eukaryota</taxon>
        <taxon>Fungi</taxon>
        <taxon>Dikarya</taxon>
        <taxon>Ascomycota</taxon>
        <taxon>Pezizomycotina</taxon>
        <taxon>Eurotiomycetes</taxon>
        <taxon>Chaetothyriomycetidae</taxon>
        <taxon>Chaetothyriales</taxon>
        <taxon>Trichomeriaceae</taxon>
        <taxon>Lithohypha</taxon>
    </lineage>
</organism>
<dbReference type="GO" id="GO:0043565">
    <property type="term" value="F:sequence-specific DNA binding"/>
    <property type="evidence" value="ECO:0007669"/>
    <property type="project" value="TreeGrafter"/>
</dbReference>
<feature type="domain" description="Xylanolytic transcriptional activator regulatory" evidence="7">
    <location>
        <begin position="323"/>
        <end position="396"/>
    </location>
</feature>
<dbReference type="InterPro" id="IPR007219">
    <property type="entry name" value="XnlR_reg_dom"/>
</dbReference>
<keyword evidence="4" id="KW-0804">Transcription</keyword>
<evidence type="ECO:0000256" key="2">
    <source>
        <dbReference type="ARBA" id="ARBA00023015"/>
    </source>
</evidence>
<dbReference type="Pfam" id="PF04082">
    <property type="entry name" value="Fungal_trans"/>
    <property type="match status" value="1"/>
</dbReference>
<proteinExistence type="predicted"/>
<evidence type="ECO:0000256" key="4">
    <source>
        <dbReference type="ARBA" id="ARBA00023163"/>
    </source>
</evidence>
<dbReference type="CDD" id="cd12148">
    <property type="entry name" value="fungal_TF_MHR"/>
    <property type="match status" value="1"/>
</dbReference>
<evidence type="ECO:0000313" key="8">
    <source>
        <dbReference type="EMBL" id="KAK5087789.1"/>
    </source>
</evidence>
<keyword evidence="9" id="KW-1185">Reference proteome</keyword>
<dbReference type="SMART" id="SM00906">
    <property type="entry name" value="Fungal_trans"/>
    <property type="match status" value="1"/>
</dbReference>
<comment type="caution">
    <text evidence="8">The sequence shown here is derived from an EMBL/GenBank/DDBJ whole genome shotgun (WGS) entry which is preliminary data.</text>
</comment>
<dbReference type="EMBL" id="JAVRRJ010000002">
    <property type="protein sequence ID" value="KAK5087789.1"/>
    <property type="molecule type" value="Genomic_DNA"/>
</dbReference>
<dbReference type="Proteomes" id="UP001309876">
    <property type="component" value="Unassembled WGS sequence"/>
</dbReference>
<feature type="compositionally biased region" description="Polar residues" evidence="6">
    <location>
        <begin position="87"/>
        <end position="100"/>
    </location>
</feature>
<evidence type="ECO:0000256" key="5">
    <source>
        <dbReference type="ARBA" id="ARBA00023242"/>
    </source>
</evidence>